<keyword evidence="9" id="KW-1185">Reference proteome</keyword>
<comment type="subcellular location">
    <subcellularLocation>
        <location evidence="1">Membrane</location>
        <topology evidence="1">Multi-pass membrane protein</topology>
    </subcellularLocation>
</comment>
<evidence type="ECO:0000256" key="4">
    <source>
        <dbReference type="ARBA" id="ARBA00022989"/>
    </source>
</evidence>
<evidence type="ECO:0000256" key="3">
    <source>
        <dbReference type="ARBA" id="ARBA00022692"/>
    </source>
</evidence>
<evidence type="ECO:0000313" key="8">
    <source>
        <dbReference type="EMBL" id="PYE54475.1"/>
    </source>
</evidence>
<feature type="transmembrane region" description="Helical" evidence="6">
    <location>
        <begin position="103"/>
        <end position="122"/>
    </location>
</feature>
<organism evidence="8 9">
    <name type="scientific">Deinococcus yavapaiensis KR-236</name>
    <dbReference type="NCBI Taxonomy" id="694435"/>
    <lineage>
        <taxon>Bacteria</taxon>
        <taxon>Thermotogati</taxon>
        <taxon>Deinococcota</taxon>
        <taxon>Deinococci</taxon>
        <taxon>Deinococcales</taxon>
        <taxon>Deinococcaceae</taxon>
        <taxon>Deinococcus</taxon>
    </lineage>
</organism>
<dbReference type="PANTHER" id="PTHR32322:SF2">
    <property type="entry name" value="EAMA DOMAIN-CONTAINING PROTEIN"/>
    <property type="match status" value="1"/>
</dbReference>
<name>A0A318S8N3_9DEIO</name>
<dbReference type="Pfam" id="PF00892">
    <property type="entry name" value="EamA"/>
    <property type="match status" value="2"/>
</dbReference>
<evidence type="ECO:0000256" key="2">
    <source>
        <dbReference type="ARBA" id="ARBA00007362"/>
    </source>
</evidence>
<keyword evidence="3 6" id="KW-0812">Transmembrane</keyword>
<feature type="transmembrane region" description="Helical" evidence="6">
    <location>
        <begin position="273"/>
        <end position="289"/>
    </location>
</feature>
<dbReference type="InterPro" id="IPR000620">
    <property type="entry name" value="EamA_dom"/>
</dbReference>
<feature type="transmembrane region" description="Helical" evidence="6">
    <location>
        <begin position="12"/>
        <end position="36"/>
    </location>
</feature>
<evidence type="ECO:0000256" key="5">
    <source>
        <dbReference type="ARBA" id="ARBA00023136"/>
    </source>
</evidence>
<feature type="transmembrane region" description="Helical" evidence="6">
    <location>
        <begin position="247"/>
        <end position="267"/>
    </location>
</feature>
<feature type="domain" description="EamA" evidence="7">
    <location>
        <begin position="16"/>
        <end position="148"/>
    </location>
</feature>
<feature type="transmembrane region" description="Helical" evidence="6">
    <location>
        <begin position="214"/>
        <end position="235"/>
    </location>
</feature>
<dbReference type="SUPFAM" id="SSF103481">
    <property type="entry name" value="Multidrug resistance efflux transporter EmrE"/>
    <property type="match status" value="2"/>
</dbReference>
<keyword evidence="5 6" id="KW-0472">Membrane</keyword>
<dbReference type="PANTHER" id="PTHR32322">
    <property type="entry name" value="INNER MEMBRANE TRANSPORTER"/>
    <property type="match status" value="1"/>
</dbReference>
<feature type="transmembrane region" description="Helical" evidence="6">
    <location>
        <begin position="134"/>
        <end position="155"/>
    </location>
</feature>
<proteinExistence type="inferred from homology"/>
<evidence type="ECO:0000259" key="7">
    <source>
        <dbReference type="Pfam" id="PF00892"/>
    </source>
</evidence>
<comment type="caution">
    <text evidence="8">The sequence shown here is derived from an EMBL/GenBank/DDBJ whole genome shotgun (WGS) entry which is preliminary data.</text>
</comment>
<dbReference type="EMBL" id="QJSX01000005">
    <property type="protein sequence ID" value="PYE54475.1"/>
    <property type="molecule type" value="Genomic_DNA"/>
</dbReference>
<reference evidence="8 9" key="1">
    <citation type="submission" date="2018-06" db="EMBL/GenBank/DDBJ databases">
        <title>Genomic Encyclopedia of Type Strains, Phase IV (KMG-IV): sequencing the most valuable type-strain genomes for metagenomic binning, comparative biology and taxonomic classification.</title>
        <authorList>
            <person name="Goeker M."/>
        </authorList>
    </citation>
    <scope>NUCLEOTIDE SEQUENCE [LARGE SCALE GENOMIC DNA]</scope>
    <source>
        <strain evidence="8 9">DSM 18048</strain>
    </source>
</reference>
<dbReference type="Proteomes" id="UP000248326">
    <property type="component" value="Unassembled WGS sequence"/>
</dbReference>
<sequence length="293" mass="30703">MKGAMPVPRATPPLTSALLIMTAATLWGLLGIFGKFAGSLGLAPLEVAFWRAVLGGAFFAAHAVITRARLPKGKDLLMTVLFGLSGVSVFYGAYQLAVREGGASLASVLLYTAPAFVAVIGWRLFEERLGRAELLTMFVTIAGVALISVGGGTGVRVTGPALMFGLLSALTYALYYPYGKVYFARYGAPALLALALPIGALGLAPFTTFAEKSFAAWSLLLAMAFFSTYLAYFVYSLGLRHLPTTRASVIAALEPVVAAVLAAALFAERLSPLALLGAALVIGSALWMGRREA</sequence>
<evidence type="ECO:0000313" key="9">
    <source>
        <dbReference type="Proteomes" id="UP000248326"/>
    </source>
</evidence>
<gene>
    <name evidence="8" type="ORF">DES52_105113</name>
</gene>
<feature type="transmembrane region" description="Helical" evidence="6">
    <location>
        <begin position="190"/>
        <end position="208"/>
    </location>
</feature>
<accession>A0A318S8N3</accession>
<evidence type="ECO:0000256" key="1">
    <source>
        <dbReference type="ARBA" id="ARBA00004141"/>
    </source>
</evidence>
<feature type="domain" description="EamA" evidence="7">
    <location>
        <begin position="161"/>
        <end position="288"/>
    </location>
</feature>
<evidence type="ECO:0000256" key="6">
    <source>
        <dbReference type="SAM" id="Phobius"/>
    </source>
</evidence>
<keyword evidence="4 6" id="KW-1133">Transmembrane helix</keyword>
<dbReference type="GO" id="GO:0016020">
    <property type="term" value="C:membrane"/>
    <property type="evidence" value="ECO:0007669"/>
    <property type="project" value="UniProtKB-SubCell"/>
</dbReference>
<protein>
    <submittedName>
        <fullName evidence="8">Threonine/homoserine efflux transporter RhtA</fullName>
    </submittedName>
</protein>
<dbReference type="Gene3D" id="1.10.3730.20">
    <property type="match status" value="2"/>
</dbReference>
<dbReference type="InterPro" id="IPR050638">
    <property type="entry name" value="AA-Vitamin_Transporters"/>
</dbReference>
<dbReference type="AlphaFoldDB" id="A0A318S8N3"/>
<dbReference type="InterPro" id="IPR037185">
    <property type="entry name" value="EmrE-like"/>
</dbReference>
<comment type="similarity">
    <text evidence="2">Belongs to the EamA transporter family.</text>
</comment>
<feature type="transmembrane region" description="Helical" evidence="6">
    <location>
        <begin position="48"/>
        <end position="65"/>
    </location>
</feature>
<feature type="transmembrane region" description="Helical" evidence="6">
    <location>
        <begin position="161"/>
        <end position="178"/>
    </location>
</feature>
<feature type="transmembrane region" description="Helical" evidence="6">
    <location>
        <begin position="77"/>
        <end position="97"/>
    </location>
</feature>